<evidence type="ECO:0000313" key="3">
    <source>
        <dbReference type="Proteomes" id="UP001500631"/>
    </source>
</evidence>
<reference evidence="3" key="1">
    <citation type="journal article" date="2019" name="Int. J. Syst. Evol. Microbiol.">
        <title>The Global Catalogue of Microorganisms (GCM) 10K type strain sequencing project: providing services to taxonomists for standard genome sequencing and annotation.</title>
        <authorList>
            <consortium name="The Broad Institute Genomics Platform"/>
            <consortium name="The Broad Institute Genome Sequencing Center for Infectious Disease"/>
            <person name="Wu L."/>
            <person name="Ma J."/>
        </authorList>
    </citation>
    <scope>NUCLEOTIDE SEQUENCE [LARGE SCALE GENOMIC DNA]</scope>
    <source>
        <strain evidence="3">JCM 18424</strain>
    </source>
</reference>
<sequence length="234" mass="27493">MGKTTKILLVILSLLLSKSYADIDVNQYQQFWYWAGTKYQPILKDAKVVYLHRGQIDGYKGKSYFKPQSGQGVIVSDQQFWLVFRTHTLEWNESIYREIARQLAAWQKKGGNVIGIQIDYDVPTQKLADYIQFLKKLRTWLPEKYQLSITGLLDWSRYANPENLAQLDDVIDELVIQTYQKRNTIPNYADYLKNMEKMPFSFKVGIAQRSDWVNPEYLEKMQGFSGYVVFLQNE</sequence>
<name>A0ABP9MNA1_9GAMM</name>
<dbReference type="Gene3D" id="3.20.20.80">
    <property type="entry name" value="Glycosidases"/>
    <property type="match status" value="1"/>
</dbReference>
<dbReference type="Proteomes" id="UP001500631">
    <property type="component" value="Unassembled WGS sequence"/>
</dbReference>
<dbReference type="EMBL" id="BAABKE010000004">
    <property type="protein sequence ID" value="GAA5099251.1"/>
    <property type="molecule type" value="Genomic_DNA"/>
</dbReference>
<dbReference type="RefSeq" id="WP_077925339.1">
    <property type="nucleotide sequence ID" value="NZ_BAABKE010000004.1"/>
</dbReference>
<keyword evidence="1" id="KW-0732">Signal</keyword>
<comment type="caution">
    <text evidence="2">The sequence shown here is derived from an EMBL/GenBank/DDBJ whole genome shotgun (WGS) entry which is preliminary data.</text>
</comment>
<accession>A0ABP9MNA1</accession>
<dbReference type="InterPro" id="IPR021488">
    <property type="entry name" value="DUF3142"/>
</dbReference>
<dbReference type="SUPFAM" id="SSF51445">
    <property type="entry name" value="(Trans)glycosidases"/>
    <property type="match status" value="1"/>
</dbReference>
<feature type="signal peptide" evidence="1">
    <location>
        <begin position="1"/>
        <end position="21"/>
    </location>
</feature>
<evidence type="ECO:0000313" key="2">
    <source>
        <dbReference type="EMBL" id="GAA5099251.1"/>
    </source>
</evidence>
<dbReference type="Pfam" id="PF11340">
    <property type="entry name" value="DUF3142"/>
    <property type="match status" value="1"/>
</dbReference>
<keyword evidence="3" id="KW-1185">Reference proteome</keyword>
<gene>
    <name evidence="2" type="ORF">GCM10023338_12520</name>
</gene>
<organism evidence="2 3">
    <name type="scientific">Wohlfahrtiimonas larvae</name>
    <dbReference type="NCBI Taxonomy" id="1157986"/>
    <lineage>
        <taxon>Bacteria</taxon>
        <taxon>Pseudomonadati</taxon>
        <taxon>Pseudomonadota</taxon>
        <taxon>Gammaproteobacteria</taxon>
        <taxon>Cardiobacteriales</taxon>
        <taxon>Ignatzschineriaceae</taxon>
        <taxon>Wohlfahrtiimonas</taxon>
    </lineage>
</organism>
<feature type="chain" id="PRO_5046456094" evidence="1">
    <location>
        <begin position="22"/>
        <end position="234"/>
    </location>
</feature>
<dbReference type="InterPro" id="IPR017853">
    <property type="entry name" value="GH"/>
</dbReference>
<evidence type="ECO:0000256" key="1">
    <source>
        <dbReference type="SAM" id="SignalP"/>
    </source>
</evidence>
<protein>
    <submittedName>
        <fullName evidence="2">DUF3142 domain-containing protein</fullName>
    </submittedName>
</protein>
<proteinExistence type="predicted"/>